<keyword evidence="5 8" id="KW-0539">Nucleus</keyword>
<keyword evidence="8" id="KW-0747">Spliceosome</keyword>
<reference evidence="12 13" key="1">
    <citation type="submission" date="2019-04" db="EMBL/GenBank/DDBJ databases">
        <title>Annotation for the trematode Fasciola gigantica.</title>
        <authorList>
            <person name="Choi Y.-J."/>
        </authorList>
    </citation>
    <scope>NUCLEOTIDE SEQUENCE [LARGE SCALE GENOMIC DNA]</scope>
    <source>
        <strain evidence="12">Uganda_cow_1</strain>
    </source>
</reference>
<dbReference type="AlphaFoldDB" id="A0A504Z5D2"/>
<protein>
    <recommendedName>
        <fullName evidence="7 8">Splicing factor 45</fullName>
    </recommendedName>
    <alternativeName>
        <fullName evidence="8">RNA-binding motif protein 17</fullName>
    </alternativeName>
</protein>
<dbReference type="PANTHER" id="PTHR13288">
    <property type="entry name" value="SPLICING FACTOR 45 SPF45"/>
    <property type="match status" value="1"/>
</dbReference>
<evidence type="ECO:0000256" key="8">
    <source>
        <dbReference type="PIRNR" id="PIRNR031066"/>
    </source>
</evidence>
<evidence type="ECO:0000256" key="5">
    <source>
        <dbReference type="ARBA" id="ARBA00023242"/>
    </source>
</evidence>
<accession>A0A504Z5D2</accession>
<evidence type="ECO:0000256" key="2">
    <source>
        <dbReference type="ARBA" id="ARBA00022664"/>
    </source>
</evidence>
<dbReference type="FunFam" id="3.30.70.330:FF:000079">
    <property type="entry name" value="Putative splicing factor 45"/>
    <property type="match status" value="1"/>
</dbReference>
<feature type="compositionally biased region" description="Acidic residues" evidence="9">
    <location>
        <begin position="250"/>
        <end position="262"/>
    </location>
</feature>
<feature type="domain" description="RRM" evidence="10">
    <location>
        <begin position="401"/>
        <end position="485"/>
    </location>
</feature>
<dbReference type="PIRSF" id="PIRSF031066">
    <property type="entry name" value="Splicing_factor_SPF45"/>
    <property type="match status" value="1"/>
</dbReference>
<feature type="domain" description="G-patch" evidence="11">
    <location>
        <begin position="318"/>
        <end position="358"/>
    </location>
</feature>
<dbReference type="GO" id="GO:0000380">
    <property type="term" value="P:alternative mRNA splicing, via spliceosome"/>
    <property type="evidence" value="ECO:0007669"/>
    <property type="project" value="TreeGrafter"/>
</dbReference>
<feature type="compositionally biased region" description="Basic and acidic residues" evidence="9">
    <location>
        <begin position="216"/>
        <end position="225"/>
    </location>
</feature>
<keyword evidence="13" id="KW-1185">Reference proteome</keyword>
<evidence type="ECO:0000256" key="7">
    <source>
        <dbReference type="ARBA" id="ARBA00074919"/>
    </source>
</evidence>
<dbReference type="CDD" id="cd12647">
    <property type="entry name" value="RRM_UHM_SPF45"/>
    <property type="match status" value="1"/>
</dbReference>
<comment type="subcellular location">
    <subcellularLocation>
        <location evidence="1 8">Nucleus</location>
    </subcellularLocation>
</comment>
<dbReference type="GO" id="GO:0071011">
    <property type="term" value="C:precatalytic spliceosome"/>
    <property type="evidence" value="ECO:0007669"/>
    <property type="project" value="TreeGrafter"/>
</dbReference>
<evidence type="ECO:0000313" key="12">
    <source>
        <dbReference type="EMBL" id="TPP64700.1"/>
    </source>
</evidence>
<dbReference type="InterPro" id="IPR034653">
    <property type="entry name" value="SPF45_RRM"/>
</dbReference>
<evidence type="ECO:0000259" key="10">
    <source>
        <dbReference type="PROSITE" id="PS50102"/>
    </source>
</evidence>
<comment type="subunit">
    <text evidence="8">Associates with the spliceosome.</text>
</comment>
<dbReference type="InterPro" id="IPR040052">
    <property type="entry name" value="RBM17"/>
</dbReference>
<comment type="function">
    <text evidence="8">Splice factor that binds to the single-stranded 3'AG at the exon/intron border and promotes its utilization in the second catalytic step. Involved in the regulation of alternative splicing and the utilization of cryptic splice sites.</text>
</comment>
<dbReference type="OrthoDB" id="5411533at2759"/>
<evidence type="ECO:0000256" key="1">
    <source>
        <dbReference type="ARBA" id="ARBA00004123"/>
    </source>
</evidence>
<evidence type="ECO:0000256" key="6">
    <source>
        <dbReference type="ARBA" id="ARBA00065586"/>
    </source>
</evidence>
<evidence type="ECO:0000256" key="3">
    <source>
        <dbReference type="ARBA" id="ARBA00022884"/>
    </source>
</evidence>
<proteinExistence type="predicted"/>
<evidence type="ECO:0000256" key="4">
    <source>
        <dbReference type="ARBA" id="ARBA00023187"/>
    </source>
</evidence>
<organism evidence="12 13">
    <name type="scientific">Fasciola gigantica</name>
    <name type="common">Giant liver fluke</name>
    <dbReference type="NCBI Taxonomy" id="46835"/>
    <lineage>
        <taxon>Eukaryota</taxon>
        <taxon>Metazoa</taxon>
        <taxon>Spiralia</taxon>
        <taxon>Lophotrochozoa</taxon>
        <taxon>Platyhelminthes</taxon>
        <taxon>Trematoda</taxon>
        <taxon>Digenea</taxon>
        <taxon>Plagiorchiida</taxon>
        <taxon>Echinostomata</taxon>
        <taxon>Echinostomatoidea</taxon>
        <taxon>Fasciolidae</taxon>
        <taxon>Fasciola</taxon>
    </lineage>
</organism>
<gene>
    <name evidence="12" type="ORF">FGIG_04968</name>
</gene>
<feature type="region of interest" description="Disordered" evidence="9">
    <location>
        <begin position="216"/>
        <end position="291"/>
    </location>
</feature>
<dbReference type="EMBL" id="SUNJ01004103">
    <property type="protein sequence ID" value="TPP64700.1"/>
    <property type="molecule type" value="Genomic_DNA"/>
</dbReference>
<dbReference type="SMART" id="SM00361">
    <property type="entry name" value="RRM_1"/>
    <property type="match status" value="1"/>
</dbReference>
<feature type="compositionally biased region" description="Basic and acidic residues" evidence="9">
    <location>
        <begin position="233"/>
        <end position="249"/>
    </location>
</feature>
<dbReference type="Pfam" id="PF01585">
    <property type="entry name" value="G-patch"/>
    <property type="match status" value="1"/>
</dbReference>
<comment type="subunit">
    <text evidence="6">Binds SXL. Associates with the spliceosome. Interacts with SF3B1, SF1 and U2AF2.</text>
</comment>
<dbReference type="PANTHER" id="PTHR13288:SF8">
    <property type="entry name" value="SPLICING FACTOR 45"/>
    <property type="match status" value="1"/>
</dbReference>
<dbReference type="InterPro" id="IPR012677">
    <property type="entry name" value="Nucleotide-bd_a/b_plait_sf"/>
</dbReference>
<dbReference type="SMART" id="SM00443">
    <property type="entry name" value="G_patch"/>
    <property type="match status" value="1"/>
</dbReference>
<dbReference type="InterPro" id="IPR035979">
    <property type="entry name" value="RBD_domain_sf"/>
</dbReference>
<comment type="caution">
    <text evidence="12">The sequence shown here is derived from an EMBL/GenBank/DDBJ whole genome shotgun (WGS) entry which is preliminary data.</text>
</comment>
<evidence type="ECO:0000256" key="9">
    <source>
        <dbReference type="SAM" id="MobiDB-lite"/>
    </source>
</evidence>
<dbReference type="InterPro" id="IPR000467">
    <property type="entry name" value="G_patch_dom"/>
</dbReference>
<keyword evidence="2 8" id="KW-0507">mRNA processing</keyword>
<dbReference type="SUPFAM" id="SSF54928">
    <property type="entry name" value="RNA-binding domain, RBD"/>
    <property type="match status" value="1"/>
</dbReference>
<sequence>MQTKLTSNENDQEPYANVFLTNDLKNSGNNIEIIALSVTAHRSGLTMAASLYDDLDVLDGTPLDITESGTPAPLVGLRVAQNWNSGDTNSAALYGPGTTSSNASTSLKFMQSHMAAKRAQGRRHGPDVPGGQWSSRPSIAPVVDLKQRHPAQADGSYRFNQQTGRLERINRTSAVGVPTPALANEGLLFGEPNLSLGVPDEYNPLFPNDYEELARQKRERRRAEEAALAASMHRGEHSDSSGMCRRPELSDDEDNEDDEDGGEPTAASGARRRRPPPPPFKGAAIAPPSVLLEDTTIEPGSTESEELEPSSATSLFGINVVAAKMMARMGYREGQGLGRESQGMSTALVVEKTSRRGGKIIHERDQQRQQPTVPVSASSLAVDAAAEETITNLPLPENRSCVILLRNMCGPGEVDDDLEPETAEECAKYGKVVSCMIFELPDSPDDEAVRIFVEFDCDDAATKAVLDLNGRFFAGRVVKAGFYDADKFRNLELNEQPISA</sequence>
<dbReference type="PROSITE" id="PS50102">
    <property type="entry name" value="RRM"/>
    <property type="match status" value="1"/>
</dbReference>
<evidence type="ECO:0000313" key="13">
    <source>
        <dbReference type="Proteomes" id="UP000316759"/>
    </source>
</evidence>
<dbReference type="InterPro" id="IPR003954">
    <property type="entry name" value="RRM_euk-type"/>
</dbReference>
<dbReference type="Proteomes" id="UP000316759">
    <property type="component" value="Unassembled WGS sequence"/>
</dbReference>
<dbReference type="GO" id="GO:0005654">
    <property type="term" value="C:nucleoplasm"/>
    <property type="evidence" value="ECO:0007669"/>
    <property type="project" value="UniProtKB-UniRule"/>
</dbReference>
<dbReference type="InterPro" id="IPR000504">
    <property type="entry name" value="RRM_dom"/>
</dbReference>
<keyword evidence="4 8" id="KW-0508">mRNA splicing</keyword>
<name>A0A504Z5D2_FASGI</name>
<dbReference type="STRING" id="46835.A0A504Z5D2"/>
<dbReference type="PROSITE" id="PS50174">
    <property type="entry name" value="G_PATCH"/>
    <property type="match status" value="1"/>
</dbReference>
<dbReference type="GO" id="GO:0003723">
    <property type="term" value="F:RNA binding"/>
    <property type="evidence" value="ECO:0007669"/>
    <property type="project" value="UniProtKB-UniRule"/>
</dbReference>
<keyword evidence="3 8" id="KW-0694">RNA-binding</keyword>
<dbReference type="Gene3D" id="3.30.70.330">
    <property type="match status" value="1"/>
</dbReference>
<evidence type="ECO:0000259" key="11">
    <source>
        <dbReference type="PROSITE" id="PS50174"/>
    </source>
</evidence>
<dbReference type="GO" id="GO:0045292">
    <property type="term" value="P:mRNA cis splicing, via spliceosome"/>
    <property type="evidence" value="ECO:0007669"/>
    <property type="project" value="UniProtKB-UniRule"/>
</dbReference>